<evidence type="ECO:0000256" key="1">
    <source>
        <dbReference type="ARBA" id="ARBA00022801"/>
    </source>
</evidence>
<evidence type="ECO:0000313" key="4">
    <source>
        <dbReference type="Proteomes" id="UP001589867"/>
    </source>
</evidence>
<feature type="domain" description="Isochorismatase-like" evidence="2">
    <location>
        <begin position="36"/>
        <end position="225"/>
    </location>
</feature>
<sequence>MTYNQVHPKSHAVEVVDRSETLTRLNDALEIDFTKTAVVQIDMHVRQIDKDWSSFPQNVAERILPNAAAMLDAGRELGLPIIHVMVYQRLVERGMQPRAAIVQSTGRPGTPYGLPPKPGYHPDAPEGYFEWDVMPILGPKAGDYIINTKRQMTSSFLSTDVEHLIRCLGVDTFFVVGINTNNCVSNFSFDAYNRMWTPIIVTDAVGSTHGKDLHEFALQNYPRTIGFAMSSAEAIERLTAAKAAAGVPAMAGI</sequence>
<evidence type="ECO:0000313" key="3">
    <source>
        <dbReference type="EMBL" id="MFC0531441.1"/>
    </source>
</evidence>
<accession>A0ABV6M9P4</accession>
<dbReference type="InterPro" id="IPR036380">
    <property type="entry name" value="Isochorismatase-like_sf"/>
</dbReference>
<dbReference type="InterPro" id="IPR050272">
    <property type="entry name" value="Isochorismatase-like_hydrls"/>
</dbReference>
<evidence type="ECO:0000259" key="2">
    <source>
        <dbReference type="Pfam" id="PF00857"/>
    </source>
</evidence>
<dbReference type="InterPro" id="IPR000868">
    <property type="entry name" value="Isochorismatase-like_dom"/>
</dbReference>
<name>A0ABV6M9P4_9ACTN</name>
<dbReference type="PANTHER" id="PTHR43540:SF6">
    <property type="entry name" value="ISOCHORISMATASE-LIKE DOMAIN-CONTAINING PROTEIN"/>
    <property type="match status" value="1"/>
</dbReference>
<dbReference type="Pfam" id="PF00857">
    <property type="entry name" value="Isochorismatase"/>
    <property type="match status" value="1"/>
</dbReference>
<reference evidence="3 4" key="1">
    <citation type="submission" date="2024-09" db="EMBL/GenBank/DDBJ databases">
        <authorList>
            <person name="Sun Q."/>
            <person name="Mori K."/>
        </authorList>
    </citation>
    <scope>NUCLEOTIDE SEQUENCE [LARGE SCALE GENOMIC DNA]</scope>
    <source>
        <strain evidence="3 4">TBRC 3947</strain>
    </source>
</reference>
<protein>
    <submittedName>
        <fullName evidence="3">Isochorismatase family cysteine hydrolase</fullName>
        <ecNumber evidence="3">3.-.-.-</ecNumber>
    </submittedName>
</protein>
<dbReference type="GO" id="GO:0016787">
    <property type="term" value="F:hydrolase activity"/>
    <property type="evidence" value="ECO:0007669"/>
    <property type="project" value="UniProtKB-KW"/>
</dbReference>
<comment type="caution">
    <text evidence="3">The sequence shown here is derived from an EMBL/GenBank/DDBJ whole genome shotgun (WGS) entry which is preliminary data.</text>
</comment>
<dbReference type="Proteomes" id="UP001589867">
    <property type="component" value="Unassembled WGS sequence"/>
</dbReference>
<keyword evidence="1 3" id="KW-0378">Hydrolase</keyword>
<proteinExistence type="predicted"/>
<dbReference type="EMBL" id="JBHLUH010000060">
    <property type="protein sequence ID" value="MFC0531441.1"/>
    <property type="molecule type" value="Genomic_DNA"/>
</dbReference>
<keyword evidence="4" id="KW-1185">Reference proteome</keyword>
<dbReference type="CDD" id="cd00431">
    <property type="entry name" value="cysteine_hydrolases"/>
    <property type="match status" value="1"/>
</dbReference>
<dbReference type="Gene3D" id="3.40.50.850">
    <property type="entry name" value="Isochorismatase-like"/>
    <property type="match status" value="1"/>
</dbReference>
<dbReference type="RefSeq" id="WP_377255871.1">
    <property type="nucleotide sequence ID" value="NZ_JBHLUH010000060.1"/>
</dbReference>
<gene>
    <name evidence="3" type="ORF">ACFFIA_27735</name>
</gene>
<dbReference type="EC" id="3.-.-.-" evidence="3"/>
<organism evidence="3 4">
    <name type="scientific">Phytohabitans kaempferiae</name>
    <dbReference type="NCBI Taxonomy" id="1620943"/>
    <lineage>
        <taxon>Bacteria</taxon>
        <taxon>Bacillati</taxon>
        <taxon>Actinomycetota</taxon>
        <taxon>Actinomycetes</taxon>
        <taxon>Micromonosporales</taxon>
        <taxon>Micromonosporaceae</taxon>
    </lineage>
</organism>
<dbReference type="PANTHER" id="PTHR43540">
    <property type="entry name" value="PEROXYUREIDOACRYLATE/UREIDOACRYLATE AMIDOHYDROLASE-RELATED"/>
    <property type="match status" value="1"/>
</dbReference>
<dbReference type="SUPFAM" id="SSF52499">
    <property type="entry name" value="Isochorismatase-like hydrolases"/>
    <property type="match status" value="1"/>
</dbReference>